<evidence type="ECO:0000313" key="3">
    <source>
        <dbReference type="WBParaSite" id="HPBE_0002576801-mRNA-1"/>
    </source>
</evidence>
<accession>A0A183GSU8</accession>
<protein>
    <submittedName>
        <fullName evidence="3">Reverse transcriptase domain-containing protein</fullName>
    </submittedName>
</protein>
<dbReference type="EMBL" id="UZAH01038558">
    <property type="protein sequence ID" value="VDP53758.1"/>
    <property type="molecule type" value="Genomic_DNA"/>
</dbReference>
<accession>A0A3P8F3N6</accession>
<dbReference type="AlphaFoldDB" id="A0A183GSU8"/>
<proteinExistence type="predicted"/>
<keyword evidence="2" id="KW-1185">Reference proteome</keyword>
<dbReference type="WBParaSite" id="HPBE_0002576801-mRNA-1">
    <property type="protein sequence ID" value="HPBE_0002576801-mRNA-1"/>
    <property type="gene ID" value="HPBE_0002576801"/>
</dbReference>
<name>A0A183GSU8_HELPZ</name>
<reference evidence="1 2" key="1">
    <citation type="submission" date="2018-11" db="EMBL/GenBank/DDBJ databases">
        <authorList>
            <consortium name="Pathogen Informatics"/>
        </authorList>
    </citation>
    <scope>NUCLEOTIDE SEQUENCE [LARGE SCALE GENOMIC DNA]</scope>
</reference>
<sequence>MRWEDGAFTKYGVHYGKVVRFRIFRDTLTACITRGVTESIMAAAPVFRRADVPIKVTCEYDDILRRHLCCLLIKQAPKLILGLIGAASLRSIRREEMIVTKSFGDDYTDTTGGPGTSA</sequence>
<organism evidence="2 3">
    <name type="scientific">Heligmosomoides polygyrus</name>
    <name type="common">Parasitic roundworm</name>
    <dbReference type="NCBI Taxonomy" id="6339"/>
    <lineage>
        <taxon>Eukaryota</taxon>
        <taxon>Metazoa</taxon>
        <taxon>Ecdysozoa</taxon>
        <taxon>Nematoda</taxon>
        <taxon>Chromadorea</taxon>
        <taxon>Rhabditida</taxon>
        <taxon>Rhabditina</taxon>
        <taxon>Rhabditomorpha</taxon>
        <taxon>Strongyloidea</taxon>
        <taxon>Heligmosomidae</taxon>
        <taxon>Heligmosomoides</taxon>
    </lineage>
</organism>
<evidence type="ECO:0000313" key="1">
    <source>
        <dbReference type="EMBL" id="VDP53758.1"/>
    </source>
</evidence>
<evidence type="ECO:0000313" key="2">
    <source>
        <dbReference type="Proteomes" id="UP000050761"/>
    </source>
</evidence>
<gene>
    <name evidence="1" type="ORF">HPBE_LOCUS25767</name>
</gene>
<dbReference type="Proteomes" id="UP000050761">
    <property type="component" value="Unassembled WGS sequence"/>
</dbReference>
<reference evidence="3" key="2">
    <citation type="submission" date="2019-09" db="UniProtKB">
        <authorList>
            <consortium name="WormBaseParasite"/>
        </authorList>
    </citation>
    <scope>IDENTIFICATION</scope>
</reference>